<organism evidence="9 10">
    <name type="scientific">Hondaea fermentalgiana</name>
    <dbReference type="NCBI Taxonomy" id="2315210"/>
    <lineage>
        <taxon>Eukaryota</taxon>
        <taxon>Sar</taxon>
        <taxon>Stramenopiles</taxon>
        <taxon>Bigyra</taxon>
        <taxon>Labyrinthulomycetes</taxon>
        <taxon>Thraustochytrida</taxon>
        <taxon>Thraustochytriidae</taxon>
        <taxon>Hondaea</taxon>
    </lineage>
</organism>
<dbReference type="InterPro" id="IPR003439">
    <property type="entry name" value="ABC_transporter-like_ATP-bd"/>
</dbReference>
<evidence type="ECO:0000256" key="3">
    <source>
        <dbReference type="ARBA" id="ARBA00022741"/>
    </source>
</evidence>
<dbReference type="PANTHER" id="PTHR24221:SF503">
    <property type="entry name" value="MITOCHONDRIAL POTASSIUM CHANNEL ATP-BINDING SUBUNIT"/>
    <property type="match status" value="1"/>
</dbReference>
<sequence length="496" mass="54951">MMSEMNFNPTYLLEHISVLFEFEANVKYQRISCVRRLCVVVFFCLVLFWQGTLLNFAFLLAMLGLHFILQDRLLEEPSARRAKLMSKVHACIIDVLRGADVVATHNMEKSEMEALAAKEEPGIDIDREMWQVLFLVGFPELIILSIMMPSLILLARLLVESTDSVSDAANTLFALTAMFFVFDEGHKCISSLIESNAQAHEYAQALEDVNAALTAASAQGDTPGIIDSEDDDEDDDDNYVSPGPLIFENVTVQYPRTSAPAVRDISFTIPQGLTMAIVAESGGGKSTLFRVASALVRHQSGNVFYGNAPLNDLTKHAIRKHMGFVSQDSMLFARTIRENIWYGNVGEPDDSVIWSVLENLGLETWVRSLKAGLGTIVETERMVSGGQAQRLQIARLLCRQDVYYVLLDECMSALDPVMRATVTQALKVFLRGKTAMVITHSHDTVSDLCDKVLDLGILAQGRGRAIQSAHEYITGLSRGARVKSAAWNAIFNRMAT</sequence>
<dbReference type="Pfam" id="PF00005">
    <property type="entry name" value="ABC_tran"/>
    <property type="match status" value="1"/>
</dbReference>
<accession>A0A2R5GWA2</accession>
<dbReference type="InterPro" id="IPR003593">
    <property type="entry name" value="AAA+_ATPase"/>
</dbReference>
<keyword evidence="6 7" id="KW-0472">Membrane</keyword>
<dbReference type="PANTHER" id="PTHR24221">
    <property type="entry name" value="ATP-BINDING CASSETTE SUB-FAMILY B"/>
    <property type="match status" value="1"/>
</dbReference>
<dbReference type="InterPro" id="IPR017871">
    <property type="entry name" value="ABC_transporter-like_CS"/>
</dbReference>
<comment type="caution">
    <text evidence="9">The sequence shown here is derived from an EMBL/GenBank/DDBJ whole genome shotgun (WGS) entry which is preliminary data.</text>
</comment>
<name>A0A2R5GWA2_9STRA</name>
<dbReference type="AlphaFoldDB" id="A0A2R5GWA2"/>
<dbReference type="SMART" id="SM00382">
    <property type="entry name" value="AAA"/>
    <property type="match status" value="1"/>
</dbReference>
<dbReference type="Proteomes" id="UP000241890">
    <property type="component" value="Unassembled WGS sequence"/>
</dbReference>
<dbReference type="GO" id="GO:0016020">
    <property type="term" value="C:membrane"/>
    <property type="evidence" value="ECO:0007669"/>
    <property type="project" value="UniProtKB-SubCell"/>
</dbReference>
<dbReference type="GO" id="GO:0005524">
    <property type="term" value="F:ATP binding"/>
    <property type="evidence" value="ECO:0007669"/>
    <property type="project" value="UniProtKB-KW"/>
</dbReference>
<dbReference type="PROSITE" id="PS50893">
    <property type="entry name" value="ABC_TRANSPORTER_2"/>
    <property type="match status" value="1"/>
</dbReference>
<evidence type="ECO:0000259" key="8">
    <source>
        <dbReference type="PROSITE" id="PS50893"/>
    </source>
</evidence>
<dbReference type="Gene3D" id="3.40.50.300">
    <property type="entry name" value="P-loop containing nucleotide triphosphate hydrolases"/>
    <property type="match status" value="1"/>
</dbReference>
<gene>
    <name evidence="9" type="ORF">FCC1311_116061</name>
</gene>
<dbReference type="Gene3D" id="1.20.1560.10">
    <property type="entry name" value="ABC transporter type 1, transmembrane domain"/>
    <property type="match status" value="1"/>
</dbReference>
<comment type="subcellular location">
    <subcellularLocation>
        <location evidence="1">Membrane</location>
        <topology evidence="1">Multi-pass membrane protein</topology>
    </subcellularLocation>
</comment>
<keyword evidence="4 9" id="KW-0067">ATP-binding</keyword>
<feature type="domain" description="ABC transporter" evidence="8">
    <location>
        <begin position="245"/>
        <end position="482"/>
    </location>
</feature>
<dbReference type="SUPFAM" id="SSF52540">
    <property type="entry name" value="P-loop containing nucleoside triphosphate hydrolases"/>
    <property type="match status" value="1"/>
</dbReference>
<evidence type="ECO:0000313" key="10">
    <source>
        <dbReference type="Proteomes" id="UP000241890"/>
    </source>
</evidence>
<feature type="non-terminal residue" evidence="9">
    <location>
        <position position="496"/>
    </location>
</feature>
<evidence type="ECO:0000256" key="4">
    <source>
        <dbReference type="ARBA" id="ARBA00022840"/>
    </source>
</evidence>
<dbReference type="EMBL" id="BEYU01000128">
    <property type="protein sequence ID" value="GBG32691.1"/>
    <property type="molecule type" value="Genomic_DNA"/>
</dbReference>
<keyword evidence="10" id="KW-1185">Reference proteome</keyword>
<dbReference type="InterPro" id="IPR039421">
    <property type="entry name" value="Type_1_exporter"/>
</dbReference>
<evidence type="ECO:0000256" key="5">
    <source>
        <dbReference type="ARBA" id="ARBA00022989"/>
    </source>
</evidence>
<dbReference type="CDD" id="cd03228">
    <property type="entry name" value="ABCC_MRP_Like"/>
    <property type="match status" value="1"/>
</dbReference>
<dbReference type="InterPro" id="IPR036640">
    <property type="entry name" value="ABC1_TM_sf"/>
</dbReference>
<evidence type="ECO:0000256" key="6">
    <source>
        <dbReference type="ARBA" id="ARBA00023136"/>
    </source>
</evidence>
<dbReference type="InterPro" id="IPR027417">
    <property type="entry name" value="P-loop_NTPase"/>
</dbReference>
<dbReference type="InParanoid" id="A0A2R5GWA2"/>
<evidence type="ECO:0000313" key="9">
    <source>
        <dbReference type="EMBL" id="GBG32691.1"/>
    </source>
</evidence>
<proteinExistence type="predicted"/>
<keyword evidence="5 7" id="KW-1133">Transmembrane helix</keyword>
<dbReference type="OrthoDB" id="6593433at2759"/>
<evidence type="ECO:0000256" key="7">
    <source>
        <dbReference type="SAM" id="Phobius"/>
    </source>
</evidence>
<keyword evidence="3" id="KW-0547">Nucleotide-binding</keyword>
<dbReference type="GO" id="GO:0016887">
    <property type="term" value="F:ATP hydrolysis activity"/>
    <property type="evidence" value="ECO:0007669"/>
    <property type="project" value="InterPro"/>
</dbReference>
<dbReference type="SUPFAM" id="SSF90123">
    <property type="entry name" value="ABC transporter transmembrane region"/>
    <property type="match status" value="1"/>
</dbReference>
<dbReference type="PROSITE" id="PS00211">
    <property type="entry name" value="ABC_TRANSPORTER_1"/>
    <property type="match status" value="1"/>
</dbReference>
<reference evidence="9 10" key="1">
    <citation type="submission" date="2017-12" db="EMBL/GenBank/DDBJ databases">
        <title>Sequencing, de novo assembly and annotation of complete genome of a new Thraustochytrid species, strain FCC1311.</title>
        <authorList>
            <person name="Sedici K."/>
            <person name="Godart F."/>
            <person name="Aiese Cigliano R."/>
            <person name="Sanseverino W."/>
            <person name="Barakat M."/>
            <person name="Ortet P."/>
            <person name="Marechal E."/>
            <person name="Cagnac O."/>
            <person name="Amato A."/>
        </authorList>
    </citation>
    <scope>NUCLEOTIDE SEQUENCE [LARGE SCALE GENOMIC DNA]</scope>
</reference>
<evidence type="ECO:0000256" key="1">
    <source>
        <dbReference type="ARBA" id="ARBA00004141"/>
    </source>
</evidence>
<dbReference type="GO" id="GO:0042626">
    <property type="term" value="F:ATPase-coupled transmembrane transporter activity"/>
    <property type="evidence" value="ECO:0007669"/>
    <property type="project" value="TreeGrafter"/>
</dbReference>
<keyword evidence="2 7" id="KW-0812">Transmembrane</keyword>
<protein>
    <submittedName>
        <fullName evidence="9">ABC transporter ATP-binding protein</fullName>
    </submittedName>
</protein>
<feature type="transmembrane region" description="Helical" evidence="7">
    <location>
        <begin position="37"/>
        <end position="69"/>
    </location>
</feature>
<evidence type="ECO:0000256" key="2">
    <source>
        <dbReference type="ARBA" id="ARBA00022692"/>
    </source>
</evidence>